<dbReference type="EMBL" id="AJWK01025118">
    <property type="status" value="NOT_ANNOTATED_CDS"/>
    <property type="molecule type" value="Genomic_DNA"/>
</dbReference>
<comment type="subcellular location">
    <subcellularLocation>
        <location evidence="1">Nucleus</location>
        <location evidence="1">Nucleolus</location>
    </subcellularLocation>
    <subcellularLocation>
        <location evidence="2">Nucleus</location>
        <location evidence="2">Nucleoplasm</location>
    </subcellularLocation>
</comment>
<dbReference type="PROSITE" id="PS50234">
    <property type="entry name" value="VWFA"/>
    <property type="match status" value="1"/>
</dbReference>
<feature type="compositionally biased region" description="Acidic residues" evidence="11">
    <location>
        <begin position="5024"/>
        <end position="5037"/>
    </location>
</feature>
<evidence type="ECO:0000256" key="2">
    <source>
        <dbReference type="ARBA" id="ARBA00004642"/>
    </source>
</evidence>
<dbReference type="PANTHER" id="PTHR48103:SF2">
    <property type="entry name" value="MIDASIN"/>
    <property type="match status" value="1"/>
</dbReference>
<dbReference type="Pfam" id="PF07728">
    <property type="entry name" value="AAA_5"/>
    <property type="match status" value="7"/>
</dbReference>
<feature type="compositionally biased region" description="Acidic residues" evidence="11">
    <location>
        <begin position="4795"/>
        <end position="4811"/>
    </location>
</feature>
<feature type="compositionally biased region" description="Basic and acidic residues" evidence="11">
    <location>
        <begin position="5122"/>
        <end position="5136"/>
    </location>
</feature>
<dbReference type="Gene3D" id="3.40.50.410">
    <property type="entry name" value="von Willebrand factor, type A domain"/>
    <property type="match status" value="1"/>
</dbReference>
<dbReference type="InterPro" id="IPR003593">
    <property type="entry name" value="AAA+_ATPase"/>
</dbReference>
<feature type="compositionally biased region" description="Acidic residues" evidence="11">
    <location>
        <begin position="4957"/>
        <end position="4971"/>
    </location>
</feature>
<dbReference type="CDD" id="cd00009">
    <property type="entry name" value="AAA"/>
    <property type="match status" value="1"/>
</dbReference>
<feature type="compositionally biased region" description="Basic and acidic residues" evidence="11">
    <location>
        <begin position="5184"/>
        <end position="5198"/>
    </location>
</feature>
<dbReference type="VEuPathDB" id="VectorBase:LLONM1_004626"/>
<keyword evidence="14" id="KW-1185">Reference proteome</keyword>
<dbReference type="FunFam" id="3.40.50.300:FF:001384">
    <property type="entry name" value="Midasin"/>
    <property type="match status" value="1"/>
</dbReference>
<dbReference type="VEuPathDB" id="VectorBase:LLOJ007553"/>
<feature type="compositionally biased region" description="Acidic residues" evidence="11">
    <location>
        <begin position="5174"/>
        <end position="5183"/>
    </location>
</feature>
<feature type="compositionally biased region" description="Acidic residues" evidence="11">
    <location>
        <begin position="5214"/>
        <end position="5253"/>
    </location>
</feature>
<feature type="compositionally biased region" description="Basic and acidic residues" evidence="11">
    <location>
        <begin position="5161"/>
        <end position="5173"/>
    </location>
</feature>
<feature type="compositionally biased region" description="Basic and acidic residues" evidence="11">
    <location>
        <begin position="4845"/>
        <end position="4868"/>
    </location>
</feature>
<dbReference type="EMBL" id="AJWK01025119">
    <property type="status" value="NOT_ANNOTATED_CDS"/>
    <property type="molecule type" value="Genomic_DNA"/>
</dbReference>
<feature type="compositionally biased region" description="Basic and acidic residues" evidence="11">
    <location>
        <begin position="5255"/>
        <end position="5279"/>
    </location>
</feature>
<dbReference type="FunFam" id="3.40.50.300:FF:000142">
    <property type="entry name" value="Midasin"/>
    <property type="match status" value="1"/>
</dbReference>
<dbReference type="InterPro" id="IPR036465">
    <property type="entry name" value="vWFA_dom_sf"/>
</dbReference>
<evidence type="ECO:0000256" key="7">
    <source>
        <dbReference type="ARBA" id="ARBA00023186"/>
    </source>
</evidence>
<feature type="compositionally biased region" description="Acidic residues" evidence="11">
    <location>
        <begin position="4915"/>
        <end position="4947"/>
    </location>
</feature>
<dbReference type="SUPFAM" id="SSF52540">
    <property type="entry name" value="P-loop containing nucleoside triphosphate hydrolases"/>
    <property type="match status" value="6"/>
</dbReference>
<feature type="region of interest" description="Disordered" evidence="11">
    <location>
        <begin position="603"/>
        <end position="631"/>
    </location>
</feature>
<dbReference type="SMART" id="SM00382">
    <property type="entry name" value="AAA"/>
    <property type="match status" value="5"/>
</dbReference>
<reference evidence="13" key="1">
    <citation type="submission" date="2020-05" db="UniProtKB">
        <authorList>
            <consortium name="EnsemblMetazoa"/>
        </authorList>
    </citation>
    <scope>IDENTIFICATION</scope>
    <source>
        <strain evidence="13">Jacobina</strain>
    </source>
</reference>
<dbReference type="InterPro" id="IPR002035">
    <property type="entry name" value="VWF_A"/>
</dbReference>
<keyword evidence="5 9" id="KW-0547">Nucleotide-binding</keyword>
<feature type="compositionally biased region" description="Acidic residues" evidence="11">
    <location>
        <begin position="4896"/>
        <end position="4906"/>
    </location>
</feature>
<feature type="compositionally biased region" description="Basic and acidic residues" evidence="11">
    <location>
        <begin position="4812"/>
        <end position="4827"/>
    </location>
</feature>
<evidence type="ECO:0000256" key="10">
    <source>
        <dbReference type="SAM" id="Coils"/>
    </source>
</evidence>
<dbReference type="InterPro" id="IPR027417">
    <property type="entry name" value="P-loop_NTPase"/>
</dbReference>
<dbReference type="FunFam" id="3.40.50.300:FF:000582">
    <property type="entry name" value="Midasin"/>
    <property type="match status" value="1"/>
</dbReference>
<dbReference type="GO" id="GO:0000027">
    <property type="term" value="P:ribosomal large subunit assembly"/>
    <property type="evidence" value="ECO:0007669"/>
    <property type="project" value="InterPro"/>
</dbReference>
<feature type="compositionally biased region" description="Acidic residues" evidence="11">
    <location>
        <begin position="5002"/>
        <end position="5015"/>
    </location>
</feature>
<feature type="compositionally biased region" description="Basic and acidic residues" evidence="11">
    <location>
        <begin position="4718"/>
        <end position="4730"/>
    </location>
</feature>
<evidence type="ECO:0000256" key="1">
    <source>
        <dbReference type="ARBA" id="ARBA00004604"/>
    </source>
</evidence>
<dbReference type="PANTHER" id="PTHR48103">
    <property type="entry name" value="MIDASIN-RELATED"/>
    <property type="match status" value="1"/>
</dbReference>
<name>A0A1B0CRQ5_LUTLO</name>
<dbReference type="InterPro" id="IPR040848">
    <property type="entry name" value="AAA_lid_7"/>
</dbReference>
<dbReference type="PIRSF" id="PIRSF010340">
    <property type="entry name" value="Midasin"/>
    <property type="match status" value="1"/>
</dbReference>
<evidence type="ECO:0000256" key="6">
    <source>
        <dbReference type="ARBA" id="ARBA00022840"/>
    </source>
</evidence>
<keyword evidence="6 9" id="KW-0067">ATP-binding</keyword>
<dbReference type="InterPro" id="IPR041190">
    <property type="entry name" value="Midasin_AAA_lid_5"/>
</dbReference>
<feature type="region of interest" description="Disordered" evidence="11">
    <location>
        <begin position="4718"/>
        <end position="5282"/>
    </location>
</feature>
<feature type="domain" description="VWFA" evidence="12">
    <location>
        <begin position="5418"/>
        <end position="5613"/>
    </location>
</feature>
<keyword evidence="8 9" id="KW-0539">Nucleus</keyword>
<comment type="similarity">
    <text evidence="3 9">Belongs to the midasin family.</text>
</comment>
<dbReference type="Pfam" id="PF17867">
    <property type="entry name" value="AAA_lid_7"/>
    <property type="match status" value="3"/>
</dbReference>
<dbReference type="GO" id="GO:0005524">
    <property type="term" value="F:ATP binding"/>
    <property type="evidence" value="ECO:0007669"/>
    <property type="project" value="UniProtKB-KW"/>
</dbReference>
<dbReference type="GO" id="GO:0005654">
    <property type="term" value="C:nucleoplasm"/>
    <property type="evidence" value="ECO:0007669"/>
    <property type="project" value="UniProtKB-SubCell"/>
</dbReference>
<evidence type="ECO:0000256" key="5">
    <source>
        <dbReference type="ARBA" id="ARBA00022741"/>
    </source>
</evidence>
<organism evidence="13 14">
    <name type="scientific">Lutzomyia longipalpis</name>
    <name type="common">Sand fly</name>
    <dbReference type="NCBI Taxonomy" id="7200"/>
    <lineage>
        <taxon>Eukaryota</taxon>
        <taxon>Metazoa</taxon>
        <taxon>Ecdysozoa</taxon>
        <taxon>Arthropoda</taxon>
        <taxon>Hexapoda</taxon>
        <taxon>Insecta</taxon>
        <taxon>Pterygota</taxon>
        <taxon>Neoptera</taxon>
        <taxon>Endopterygota</taxon>
        <taxon>Diptera</taxon>
        <taxon>Nematocera</taxon>
        <taxon>Psychodoidea</taxon>
        <taxon>Psychodidae</taxon>
        <taxon>Lutzomyia</taxon>
        <taxon>Lutzomyia</taxon>
    </lineage>
</organism>
<feature type="compositionally biased region" description="Basic and acidic residues" evidence="11">
    <location>
        <begin position="5038"/>
        <end position="5060"/>
    </location>
</feature>
<dbReference type="Proteomes" id="UP000092461">
    <property type="component" value="Unassembled WGS sequence"/>
</dbReference>
<dbReference type="GO" id="GO:0000055">
    <property type="term" value="P:ribosomal large subunit export from nucleus"/>
    <property type="evidence" value="ECO:0007669"/>
    <property type="project" value="TreeGrafter"/>
</dbReference>
<evidence type="ECO:0000313" key="13">
    <source>
        <dbReference type="EnsemblMetazoa" id="LLOJ007553-PA"/>
    </source>
</evidence>
<dbReference type="EnsemblMetazoa" id="LLOJ007553-RA">
    <property type="protein sequence ID" value="LLOJ007553-PA"/>
    <property type="gene ID" value="LLOJ007553"/>
</dbReference>
<protein>
    <recommendedName>
        <fullName evidence="4 9">Midasin</fullName>
    </recommendedName>
</protein>
<dbReference type="Gene3D" id="3.40.50.300">
    <property type="entry name" value="P-loop containing nucleotide triphosphate hydrolases"/>
    <property type="match status" value="6"/>
</dbReference>
<evidence type="ECO:0000256" key="11">
    <source>
        <dbReference type="SAM" id="MobiDB-lite"/>
    </source>
</evidence>
<dbReference type="FunFam" id="3.40.50.410:FF:000028">
    <property type="entry name" value="Midasin"/>
    <property type="match status" value="1"/>
</dbReference>
<dbReference type="GO" id="GO:0030687">
    <property type="term" value="C:preribosome, large subunit precursor"/>
    <property type="evidence" value="ECO:0007669"/>
    <property type="project" value="TreeGrafter"/>
</dbReference>
<evidence type="ECO:0000256" key="3">
    <source>
        <dbReference type="ARBA" id="ARBA00007188"/>
    </source>
</evidence>
<accession>A0A1B0CRQ5</accession>
<dbReference type="InterPro" id="IPR011704">
    <property type="entry name" value="ATPase_dyneun-rel_AAA"/>
</dbReference>
<evidence type="ECO:0000313" key="14">
    <source>
        <dbReference type="Proteomes" id="UP000092461"/>
    </source>
</evidence>
<evidence type="ECO:0000256" key="8">
    <source>
        <dbReference type="ARBA" id="ARBA00023242"/>
    </source>
</evidence>
<feature type="coiled-coil region" evidence="10">
    <location>
        <begin position="2788"/>
        <end position="2815"/>
    </location>
</feature>
<proteinExistence type="inferred from homology"/>
<dbReference type="SUPFAM" id="SSF53300">
    <property type="entry name" value="vWA-like"/>
    <property type="match status" value="1"/>
</dbReference>
<feature type="compositionally biased region" description="Acidic residues" evidence="11">
    <location>
        <begin position="4829"/>
        <end position="4844"/>
    </location>
</feature>
<feature type="compositionally biased region" description="Basic and acidic residues" evidence="11">
    <location>
        <begin position="4738"/>
        <end position="4792"/>
    </location>
</feature>
<feature type="compositionally biased region" description="Basic and acidic residues" evidence="11">
    <location>
        <begin position="5079"/>
        <end position="5113"/>
    </location>
</feature>
<comment type="function">
    <text evidence="9">Nuclear chaperone required for maturation and nuclear export of pre-60S ribosome subunits.</text>
</comment>
<dbReference type="EMBL" id="AJWK01025117">
    <property type="status" value="NOT_ANNOTATED_CDS"/>
    <property type="molecule type" value="Genomic_DNA"/>
</dbReference>
<evidence type="ECO:0000256" key="4">
    <source>
        <dbReference type="ARBA" id="ARBA00017143"/>
    </source>
</evidence>
<keyword evidence="10" id="KW-0175">Coiled coil</keyword>
<evidence type="ECO:0000256" key="9">
    <source>
        <dbReference type="PIRNR" id="PIRNR010340"/>
    </source>
</evidence>
<dbReference type="Pfam" id="PF17865">
    <property type="entry name" value="AAA_lid_5"/>
    <property type="match status" value="1"/>
</dbReference>
<dbReference type="GO" id="GO:0016887">
    <property type="term" value="F:ATP hydrolysis activity"/>
    <property type="evidence" value="ECO:0007669"/>
    <property type="project" value="InterPro"/>
</dbReference>
<sequence>MEVDVVKWKNSLKEVRKISKSPDELIEKLLRLSEWNEEVIMKVIRHLAEKIIHPDYTECIGREFREVLPLIVSEAFQESHGGQKLTQGECEALHRAKCVALSKLVAYSRAILRFSFKFFEENPSPFDAISEERPQKKRRGGIQPISTVEISKCCLRFLRADREFFRNAWKWSKFLQEYFNKGCDVQKMTCNEILGILTNMIGREVDSLDAAIAEDVKLSWKMTEGDSQTSVQPVEENPTGGQKISWEFSSENVVNVEGVFLAVFDAENRRLCHEMEKESDRLILVESTRSNIRNICLGIGSGKAICLHGPVGAGKTTLVDELARKTGHISPQNGGSEAKSGFLRIQLGHQTDSKALLGQHRCTDIPGEFIWQPGVLTQAILSGYWLLLEDLDLATPDVCTVLTNLLENGFLSVPGFRENIRIAPGFQLFITLRSQRGGASSVFSLLEKHLFTVNILSLSREELCEIIRQKFPKLTTIAGRIVDVFLTFSKGRHEEDDQEVGTLTSGANSGRQVSTRDLLKLCKRSHPNFNVTSTECAYLVFQNSVDLLCSHLPDGTEKTQLIKKIGGKLGIIESRCQALAEDFKPEIEIDSTAIRVGRAAMGRWRNEEESQGGKRKQNPLECESSKKQKTDANRVKSISKILESNVPTFSFTRLASCLLERIAVSVQQNEPILLVGETGVGKTSAVQYLAHQTAHKLVVVNMNNQSDISDLVGGFKPVDLHYVVTPLFQDFQYLIRTTFDAGKNEKFLTSMTEAYSGKQYRKLVKAMLKVVEHTLATYEVKAGTQMGKKLRENWEILVGKLRKLSGQLRNSINMSFAFISGALVNCLKNGEWILLDEINLASTETLECLATILEPDGSIVLLEKGDYVPVKRHPAFRLFACMNPSTDIGKKDLPVGIRNRFTEFFVDELKDVSDLRCLVGDYLKNTGIQTGKVMNVVELYRKLRKMARLELNDGLGNRPVYSLRTLCRALTICARNLCGSVERNLFESFCMSFLTQLDATSHRTVLQLIQKTLLGSPERLKAVLGYQIPKPPGQKCEFFEGYWIECGAKEPQEWETYILTESVRQNLKDLSRIISLGRLPVLLQGPTSAGKTSLIEYVARRSGNHCLRINNHEHTDLQEYIGTYTADVTGRLTFQEGVLVQAMRHGYWIILDELNLASSDILEALNRVLDDNRELFIPETQTLIKAHPNFMLFATQNPPGLYGGRKTLSRAFKNRFIELHFGEIPRDELAEILEKRCLIPKSHAEKMVRTMAELHTNRRNVTRSNFTLRDLFRWGNRYTLADKKLLDDAKYDWNQHLVDEGYLVLSAKVRNESDLEAIQAALMTNFRKVADLENLFNYHGATSPVTKDVLGALMRCPGSRRIHWSSDILKMYVQVAKALTFREPVLLVGPTGCGKTTVCQLVAETLGKPLRILNCHMHTEAADFLGGLRPFRGEKETSKKQLFEWADGPLVLAMQEGTHFLADEISLADDSILERLNSILEPERRVLLAEKGGIDQGLIVSGANDDFIIQAHADFQFLATMNPGGDFGKKELSPALRNRFTEIWCTNPTAPEHLEKIALHHLTHALPEAPALAKCIVDVLSYMKATVDKMNFSMRDIVSWTQYILANSKKHLSLPEILFFGLETLFLDFLEMLPHREGETEKIRERITNFLLGRLCELFNSKLTTKDLLRNRGDCVQKLENQFGIHPFYIPLAANCDSQSTGFSFTAPTTKRNLFQLLSGLTLNKAILLEGAPGVGKTSLVVNLAAATGHKIVRINLCEHTDLADLFGTDLPADDHSLELFSEGGTKGDASAPRGAFVWRDGPLLAALKAEDTWILLDELNLAPQSVLEGLNAILDHRGEVFIPELNKTFKLATQTRIFASQNPLKQGGGRKGLPQSFLNRFTKVYLRKLHQDDLLHVIEAQYRSFFDKFNAEFADLPRKMVEFSQILDRGIESLEFGLRGGPFEINLRDILRWCDFVSNPKTGYHPGTSNLIQVIYEKMKIVYFERMRSEHDRNFIKKTFTEVFNVNADALDEISRNVSFYWTDTHLYINEMKLERKPSRGNVEKCPLIIESQLETMRTMLECTEIARPILLCGPADCGKTKSIDLVCSLLNQPLAVDTIDDSVTGSFQQIDLNRHLEEVAKIIELHVFDFAKSSVLVQDPEMSVSDEVQLFRNRINQLKKVFKGLRSIKGSLPNAPNYDLVEKVIENLKKIADSSSSLNTGGHFEWVDSKIVKCLKSGHFVCLEHVNMCSSAILDRLNSVFESNGTLLLSEKGITSEGRIEEIAKHPEFRAFLTLDPKNGEISRAMRNRCLEIFLERDRYTKDDLRHIIYDAGVQNLSTIDAMIRIHERLKGVSEFSQFGVNHLFKFALLVVENQTLRPPCRGMLRSCAVEVYVRSTNVDILGFGLKFYRNRLEEEIDSELKVTCLEGNQVGLENVIIRSDKLTQMARIKLNCEPLLCLLKNPQQPGILHQLSEEFKLINFGNEEQFWRYLLFCVYSMSARDDVKTMRIYIDREMKKIEDSSGILKINEKIAEKINEFLNSSINPALPWNSRIFPRIRAEEKLDLVHQERLLLLTMWHAFVNEIHVMASLKITNIDAITYSKAVCTNILVDSFDKNLLRNLYPFLRTLEDFFEVTILRSVKISSPGFFEIALLAMLWRNRLLAACSERICINKRLDDVAMNKIILHIKWLIKNLVNPLKEGENIEENLKDFARSLRKISTCILAEKHPLNGIRKFFTKKITQFLPLYEERDVHEAELNKFLEDHLSMAQNLRKISHEEATKRLKIITSREFLNLQEDLMKIHRKDYAEDDEESSQIEKLKEKLEEMISRDRENEPLKMDVVELIPILEYFAMKAVLPDGLKGQINREFFLQTKYSSPSEINLVAMKTDQEFAGDLARFIEMREENDLSEILKDHPDFYPIISTNLKVLDKARKQKVMNVISAKYRNIGNPDRYSEDEDHQRNGPLLTQGIFGVLLNPSGDLREAGFDILEAFKGNLKTIQQILWSNMECMSWNLFNLELIDYQTAMTKSRNLLEEVKYTRDQCLNVENENFAEFNTYFFALVDLLEQQLTSPQNHQVVDDLPTAADRRQMNLTASILYSLIGAIELNLLCHLPLLDPVEKHRLKRNYLEEDMKHLQGLSAAYQSMGIVCKYALLGHELVEIFQKKLTSLEDLQKKLAKRLALRPEVCVYSELSRNIKHFLHSCCHPKDLHSLLTQAVAVDARKDAKLCNEIAKKFESWMKNSENFQFHILPQYSTHYRDFVEPIDYAVTLLKYGMSGIVDHLKEASNLAAKLPEKIATDQFSQVLESLIEFPDVRVPSEIQNIQTIFLKILLGDLPNGQELFLQLMKVKISEATNDVLIRKEVSENLMMKYNQILKVFARIWKKQEDEKKKRQIEEESLYVTNRKCETEDEDAIMQEEIEMNFPTTVEEDFGDLLQNDTLEQIHKKNKSSAATKKDVFTAEDVKIVAESFVKIMDLTESFRGDLTIDYLESYAVKVKVFQNLLKHFGNCLNSRIDDASYLGMGILTNVSRKNYDLSGSLEKGKEFNFYKDANVGEILPCLDVLNAIEVRTENELKQWPDHAALQDIITIVNRLKSFPVTSTIVRFSTGFQLLGKRLDEWNSVAHRNNNMLDLKVRTTEFIQRWTKLELQYWRECLTHAFERVKSNGYKYWFFIFNLIHEYMQSGRSSQTLDTFDGASDGIEAEDIMKTLNQFMETSNFAEFSLRLALLKAFEKFLMQIPGDDERKQTLIAVIFNIHLYFSQFLPAIEDYVKTKRQPIEKELKERVKIASYTPDLSYISMKNNIKEMHRKVQKCMKQFEGVLREKITPLLTGEEAKTPPVFTENSTEGHLRYTIDVNNFLVAEKLKDRCEDSAKIFLVSRDLVKQTVLHSQYPSNILALEQLTNDYVEVSESLRKLEVDRSVERAKQKSQAKQILNQKRKSLADFFKTLASLGLSYRTGLMEFSLNPEVVDLKIQPFVMEDRKLKRKFNKNLISFAENVDGRFAKCCYRLKRLITVLLSPSSELGLQNTDRIKGFSVDLFQLMQKQRGTVSSSLRNLQAIQKSVENLVHLSTALKSVSPNDLEASLNFPVLDDKIEEILQSACMIRNVLEQFKLLLNSTPESFNQNLMALKDPAVDLTRNSDVVRDLLQMSSSVIANTDKLIEKINTKKTVQFHSIDFIRSCREDLSAIDLLNSLENIAGKAEEASSTDTDDNIVKEVENIMFSVRIAMQKLFKRATTFQSSSKDQAKDTEEDEDSPLLENHLKEEICSKLDADLADLNLQTIATKLERIILAVKYSTSPTEMKMEVMKAMVEKIQPFVMEDRKLKRKFNKNLISFAENVDGRFAKCCYRLKRLITTLLSPSSELGLQNTDRIKGFSVDLFHLMQKQRRTVSSSLRNLQTIQKSVENLVHLSSALKSVSPNDLEASLNFPVLDDKIEEILQSACMIRNVLEQFKLLLNSTPESFNQNLMALKDPAVDLTRNSDVVRDLLQMSSSGIANTDKLIEKINTKKTVQFHTIDFIRSCREDLSAIVKIIEKMKNNLHFEDRHLLIEKPLQDLLNSLENIAGKAEEASSTDTDENIVKEVENIMFSVRIAMQKLFKRATTFQSSSKDQAKDTEEDEDSPLLENHLKEEICSKLDADLADLNLQTIATKLERIILAVKYSTSPTERKMEVMKAMVEKVPILQQFALLAEYFVTQQVSVHRVSMKMLSLMLGVFVELVAKGFCIPQDLMHDIEEEEKQKEQGGKKGEGFGLEDGSGEKDVSDKIESEDQLEDAKKPGEEDKAGDEKEKGDCKEEKGIEMSEDFDSHLQDVDQNNEDDESEDDGEEDDADKQMGETEEGAEKLDDQIWGDEEGEDENEEEMNDDKGKGSDDTKETHDDLAADKEDGAEGNQDGLDAANPEGKKEKKQKQKEIDSMQEPEVDEDQVNPYHNELEEPPEADPMDLGDGCNVDDDDVNENQGDEENPFDIDTMKEQVVNEDEEAVDEEEDGENKEKTQQNDSDSSDDDEDATNAKPESKAEGEDAQNDEENEEENKNEDATVPDQIDEEKDNEEEEENKDAKNPERPENHESKDAASKEDNVQAMPDSENKGSADQVAIEDQKNDQVSKEDIADQETGEDREGVGQAKNEESKSGHKGISEGTEAKTQERESVAEKKEKRKQGNTNEDRTLGDSSRSKRQLKTIEKIKETTDQEKENEDEQEAEEYQHVKDAKKSDRTTLDNATEEQAKRIQHEDEADEEGDKEAEDADSQLNDDDEQETDEQDVEMLDAEQIEGESSKPSKKDEKKQKERCEQVERGEIEGEEIPTMTAKRSDDTAAHCQMDIVQDTTLPDEPDVRESLEMRKMFHREATFVKTARPEQGDFEKWQEVSVKMTQNARDLCEQLRLILEPTKCTRMKGDYRTGRRINMKKDYSVPRLRNSGRIKIWLRRTKTCSAGLQDTQIAIDDSKSMHHNNSKELTLEAISLVSQALTLLESGKLSIVSFGESPQILLNHTDQFDGPKLVKYLNFEQNQSRIAELLNFIRTAAQEDTSGGSGNGIFENLLLILSDGRNIFSEGEQKVKDAVKLARLQRIFTVYVIIDNPDNKHSIMDIRVPCFSADKKNITMKYYLDTFPFPYYVIVRDLGQLPLVLSDAMRQWFELVSSES</sequence>
<evidence type="ECO:0000259" key="12">
    <source>
        <dbReference type="PROSITE" id="PS50234"/>
    </source>
</evidence>
<dbReference type="InterPro" id="IPR012099">
    <property type="entry name" value="Midasin"/>
</dbReference>
<dbReference type="GO" id="GO:0005730">
    <property type="term" value="C:nucleolus"/>
    <property type="evidence" value="ECO:0007669"/>
    <property type="project" value="UniProtKB-SubCell"/>
</dbReference>
<dbReference type="FunFam" id="3.40.50.300:FF:004102">
    <property type="entry name" value="Uncharacterized protein"/>
    <property type="match status" value="1"/>
</dbReference>
<keyword evidence="7 9" id="KW-0143">Chaperone</keyword>